<dbReference type="SUPFAM" id="SSF55811">
    <property type="entry name" value="Nudix"/>
    <property type="match status" value="1"/>
</dbReference>
<dbReference type="Pfam" id="PF00293">
    <property type="entry name" value="NUDIX"/>
    <property type="match status" value="1"/>
</dbReference>
<dbReference type="InterPro" id="IPR020084">
    <property type="entry name" value="NUDIX_hydrolase_CS"/>
</dbReference>
<dbReference type="Gene3D" id="3.90.79.10">
    <property type="entry name" value="Nucleoside Triphosphate Pyrophosphohydrolase"/>
    <property type="match status" value="1"/>
</dbReference>
<gene>
    <name evidence="3" type="ORF">MNBD_GAMMA11-471</name>
</gene>
<evidence type="ECO:0000256" key="1">
    <source>
        <dbReference type="ARBA" id="ARBA00022801"/>
    </source>
</evidence>
<accession>A0A3B0WWW5</accession>
<feature type="domain" description="Nudix hydrolase" evidence="2">
    <location>
        <begin position="36"/>
        <end position="159"/>
    </location>
</feature>
<dbReference type="EMBL" id="UOFG01000126">
    <property type="protein sequence ID" value="VAW60515.1"/>
    <property type="molecule type" value="Genomic_DNA"/>
</dbReference>
<dbReference type="InterPro" id="IPR029401">
    <property type="entry name" value="Nudix_N"/>
</dbReference>
<dbReference type="InterPro" id="IPR000086">
    <property type="entry name" value="NUDIX_hydrolase_dom"/>
</dbReference>
<dbReference type="PANTHER" id="PTHR43222:SF2">
    <property type="entry name" value="NUDIX HYDROLASE 23, CHLOROPLASTIC"/>
    <property type="match status" value="1"/>
</dbReference>
<evidence type="ECO:0000313" key="3">
    <source>
        <dbReference type="EMBL" id="VAW60515.1"/>
    </source>
</evidence>
<dbReference type="PANTHER" id="PTHR43222">
    <property type="entry name" value="NUDIX HYDROLASE 23"/>
    <property type="match status" value="1"/>
</dbReference>
<protein>
    <submittedName>
        <fullName evidence="3">FAD pyrophosphatase</fullName>
        <ecNumber evidence="3">3.6.1.18</ecNumber>
    </submittedName>
</protein>
<name>A0A3B0WWW5_9ZZZZ</name>
<sequence>MNYCSHCGSPVEHKIPTGDNRLRYVCTHCELIHYQNPRIIAGCIAEHGDRVLLCTRAIEPRHGLWTLPAGFMENHETTLQAAVRETREEANAKLTDISLFCTYSIPHISQVYMMYRGQLIDGFSAPGEESLETRLFSEAQIPWDKLAFPVIRESLKLFFSDRNADKFHVHCGEMSRDENQQLSVLNYPVTR</sequence>
<dbReference type="PROSITE" id="PS00893">
    <property type="entry name" value="NUDIX_BOX"/>
    <property type="match status" value="1"/>
</dbReference>
<dbReference type="Pfam" id="PF14803">
    <property type="entry name" value="Zn_ribbon_Nudix"/>
    <property type="match status" value="1"/>
</dbReference>
<evidence type="ECO:0000259" key="2">
    <source>
        <dbReference type="PROSITE" id="PS51462"/>
    </source>
</evidence>
<dbReference type="Gene3D" id="2.20.70.10">
    <property type="match status" value="1"/>
</dbReference>
<dbReference type="CDD" id="cd04511">
    <property type="entry name" value="NUDIX_Hydrolase"/>
    <property type="match status" value="1"/>
</dbReference>
<dbReference type="InterPro" id="IPR015797">
    <property type="entry name" value="NUDIX_hydrolase-like_dom_sf"/>
</dbReference>
<dbReference type="PROSITE" id="PS51462">
    <property type="entry name" value="NUDIX"/>
    <property type="match status" value="1"/>
</dbReference>
<dbReference type="EC" id="3.6.1.18" evidence="3"/>
<dbReference type="GO" id="GO:0047884">
    <property type="term" value="F:FAD diphosphatase activity"/>
    <property type="evidence" value="ECO:0007669"/>
    <property type="project" value="UniProtKB-EC"/>
</dbReference>
<proteinExistence type="predicted"/>
<organism evidence="3">
    <name type="scientific">hydrothermal vent metagenome</name>
    <dbReference type="NCBI Taxonomy" id="652676"/>
    <lineage>
        <taxon>unclassified sequences</taxon>
        <taxon>metagenomes</taxon>
        <taxon>ecological metagenomes</taxon>
    </lineage>
</organism>
<dbReference type="AlphaFoldDB" id="A0A3B0WWW5"/>
<reference evidence="3" key="1">
    <citation type="submission" date="2018-06" db="EMBL/GenBank/DDBJ databases">
        <authorList>
            <person name="Zhirakovskaya E."/>
        </authorList>
    </citation>
    <scope>NUCLEOTIDE SEQUENCE</scope>
</reference>
<keyword evidence="1 3" id="KW-0378">Hydrolase</keyword>